<feature type="compositionally biased region" description="Basic and acidic residues" evidence="1">
    <location>
        <begin position="237"/>
        <end position="256"/>
    </location>
</feature>
<feature type="compositionally biased region" description="Low complexity" evidence="1">
    <location>
        <begin position="58"/>
        <end position="76"/>
    </location>
</feature>
<evidence type="ECO:0000256" key="1">
    <source>
        <dbReference type="SAM" id="MobiDB-lite"/>
    </source>
</evidence>
<dbReference type="InterPro" id="IPR046497">
    <property type="entry name" value="DUF6590"/>
</dbReference>
<evidence type="ECO:0000259" key="2">
    <source>
        <dbReference type="Pfam" id="PF20233"/>
    </source>
</evidence>
<name>A0A370TDN7_9HELO</name>
<dbReference type="EMBL" id="NPIC01000010">
    <property type="protein sequence ID" value="RDL32580.1"/>
    <property type="molecule type" value="Genomic_DNA"/>
</dbReference>
<dbReference type="AlphaFoldDB" id="A0A370TDN7"/>
<feature type="region of interest" description="Disordered" evidence="1">
    <location>
        <begin position="1"/>
        <end position="131"/>
    </location>
</feature>
<organism evidence="3 4">
    <name type="scientific">Venustampulla echinocandica</name>
    <dbReference type="NCBI Taxonomy" id="2656787"/>
    <lineage>
        <taxon>Eukaryota</taxon>
        <taxon>Fungi</taxon>
        <taxon>Dikarya</taxon>
        <taxon>Ascomycota</taxon>
        <taxon>Pezizomycotina</taxon>
        <taxon>Leotiomycetes</taxon>
        <taxon>Helotiales</taxon>
        <taxon>Pleuroascaceae</taxon>
        <taxon>Venustampulla</taxon>
    </lineage>
</organism>
<dbReference type="PANTHER" id="PTHR35391">
    <property type="entry name" value="C2H2-TYPE DOMAIN-CONTAINING PROTEIN-RELATED"/>
    <property type="match status" value="1"/>
</dbReference>
<feature type="domain" description="DUF6590" evidence="2">
    <location>
        <begin position="263"/>
        <end position="411"/>
    </location>
</feature>
<dbReference type="Proteomes" id="UP000254866">
    <property type="component" value="Unassembled WGS sequence"/>
</dbReference>
<feature type="compositionally biased region" description="Polar residues" evidence="1">
    <location>
        <begin position="194"/>
        <end position="232"/>
    </location>
</feature>
<proteinExistence type="predicted"/>
<feature type="region of interest" description="Disordered" evidence="1">
    <location>
        <begin position="194"/>
        <end position="256"/>
    </location>
</feature>
<feature type="compositionally biased region" description="Low complexity" evidence="1">
    <location>
        <begin position="100"/>
        <end position="127"/>
    </location>
</feature>
<evidence type="ECO:0000313" key="3">
    <source>
        <dbReference type="EMBL" id="RDL32580.1"/>
    </source>
</evidence>
<reference evidence="3 4" key="1">
    <citation type="journal article" date="2018" name="IMA Fungus">
        <title>IMA Genome-F 9: Draft genome sequence of Annulohypoxylon stygium, Aspergillus mulundensis, Berkeleyomyces basicola (syn. Thielaviopsis basicola), Ceratocystis smalleyi, two Cercospora beticola strains, Coleophoma cylindrospora, Fusarium fracticaudum, Phialophora cf. hyalina, and Morchella septimelata.</title>
        <authorList>
            <person name="Wingfield B.D."/>
            <person name="Bills G.F."/>
            <person name="Dong Y."/>
            <person name="Huang W."/>
            <person name="Nel W.J."/>
            <person name="Swalarsk-Parry B.S."/>
            <person name="Vaghefi N."/>
            <person name="Wilken P.M."/>
            <person name="An Z."/>
            <person name="de Beer Z.W."/>
            <person name="De Vos L."/>
            <person name="Chen L."/>
            <person name="Duong T.A."/>
            <person name="Gao Y."/>
            <person name="Hammerbacher A."/>
            <person name="Kikkert J.R."/>
            <person name="Li Y."/>
            <person name="Li H."/>
            <person name="Li K."/>
            <person name="Li Q."/>
            <person name="Liu X."/>
            <person name="Ma X."/>
            <person name="Naidoo K."/>
            <person name="Pethybridge S.J."/>
            <person name="Sun J."/>
            <person name="Steenkamp E.T."/>
            <person name="van der Nest M.A."/>
            <person name="van Wyk S."/>
            <person name="Wingfield M.J."/>
            <person name="Xiong C."/>
            <person name="Yue Q."/>
            <person name="Zhang X."/>
        </authorList>
    </citation>
    <scope>NUCLEOTIDE SEQUENCE [LARGE SCALE GENOMIC DNA]</scope>
    <source>
        <strain evidence="3 4">BP 5553</strain>
    </source>
</reference>
<dbReference type="OrthoDB" id="3559580at2759"/>
<feature type="compositionally biased region" description="Basic and acidic residues" evidence="1">
    <location>
        <begin position="40"/>
        <end position="52"/>
    </location>
</feature>
<feature type="compositionally biased region" description="Basic residues" evidence="1">
    <location>
        <begin position="1"/>
        <end position="14"/>
    </location>
</feature>
<comment type="caution">
    <text evidence="3">The sequence shown here is derived from an EMBL/GenBank/DDBJ whole genome shotgun (WGS) entry which is preliminary data.</text>
</comment>
<dbReference type="PANTHER" id="PTHR35391:SF5">
    <property type="entry name" value="DUF6590 DOMAIN-CONTAINING PROTEIN"/>
    <property type="match status" value="1"/>
</dbReference>
<dbReference type="STRING" id="2656787.A0A370TDN7"/>
<accession>A0A370TDN7</accession>
<protein>
    <recommendedName>
        <fullName evidence="2">DUF6590 domain-containing protein</fullName>
    </recommendedName>
</protein>
<sequence>MSSRHSKKHHHKSREKAPSEEWSEWSLDQTSMRYYQSRDVNGKREYKWDESAPRTIPSESSSQSTTSGSAAGGDSSNYKYAVPDQAGESVEALSSKLGNTTLSGQASGSSSSQGSLSTIPYTSSSSTLGYPGSQPIPINTNSGIYSYSSSAKTVNYGINYGGMGTTVSGSSAAYYEGGSETGMGSFSSYSTTPKATGPWYQSTSKSAGLSGTNPVSSSGREQPSEAGESSKSGALKAKADRVIKGTQGSEERLDPSFRIHHSKRFEPGQVIKVLWSEPMGGNYSNATQITEEVVETKLGEQVYTTTRRFVIIANDHGHCQCLPILTYQRQATNKLGVKREEHAMIYTGDSPPQPLPGESPLEKRPIQMIPKTPREKLDPASRINYAKYYTVEHNVKVKFIGKLAPSSYKTFVMDSETAWNNKIRLPQEY</sequence>
<dbReference type="GeneID" id="43601885"/>
<gene>
    <name evidence="3" type="ORF">BP5553_09036</name>
</gene>
<dbReference type="Pfam" id="PF20233">
    <property type="entry name" value="DUF6590"/>
    <property type="match status" value="1"/>
</dbReference>
<dbReference type="RefSeq" id="XP_031866302.1">
    <property type="nucleotide sequence ID" value="XM_032017659.1"/>
</dbReference>
<evidence type="ECO:0000313" key="4">
    <source>
        <dbReference type="Proteomes" id="UP000254866"/>
    </source>
</evidence>
<keyword evidence="4" id="KW-1185">Reference proteome</keyword>